<dbReference type="Pfam" id="PF26130">
    <property type="entry name" value="PB1-like"/>
    <property type="match status" value="1"/>
</dbReference>
<dbReference type="Proteomes" id="UP000289738">
    <property type="component" value="Chromosome B06"/>
</dbReference>
<dbReference type="InterPro" id="IPR058594">
    <property type="entry name" value="PB1-like_dom_pln"/>
</dbReference>
<keyword evidence="4" id="KW-1185">Reference proteome</keyword>
<evidence type="ECO:0000313" key="4">
    <source>
        <dbReference type="Proteomes" id="UP000289738"/>
    </source>
</evidence>
<gene>
    <name evidence="3" type="ORF">Ahy_B06g083965</name>
</gene>
<feature type="region of interest" description="Disordered" evidence="1">
    <location>
        <begin position="132"/>
        <end position="175"/>
    </location>
</feature>
<feature type="compositionally biased region" description="Basic and acidic residues" evidence="1">
    <location>
        <begin position="141"/>
        <end position="151"/>
    </location>
</feature>
<accession>A0A444YQR6</accession>
<dbReference type="AlphaFoldDB" id="A0A444YQR6"/>
<evidence type="ECO:0000313" key="3">
    <source>
        <dbReference type="EMBL" id="RYR04294.1"/>
    </source>
</evidence>
<proteinExistence type="predicted"/>
<reference evidence="3 4" key="1">
    <citation type="submission" date="2019-01" db="EMBL/GenBank/DDBJ databases">
        <title>Sequencing of cultivated peanut Arachis hypogaea provides insights into genome evolution and oil improvement.</title>
        <authorList>
            <person name="Chen X."/>
        </authorList>
    </citation>
    <scope>NUCLEOTIDE SEQUENCE [LARGE SCALE GENOMIC DNA]</scope>
    <source>
        <strain evidence="4">cv. Fuhuasheng</strain>
        <tissue evidence="3">Leaves</tissue>
    </source>
</reference>
<name>A0A444YQR6_ARAHY</name>
<comment type="caution">
    <text evidence="3">The sequence shown here is derived from an EMBL/GenBank/DDBJ whole genome shotgun (WGS) entry which is preliminary data.</text>
</comment>
<feature type="domain" description="PB1-like" evidence="2">
    <location>
        <begin position="6"/>
        <end position="103"/>
    </location>
</feature>
<protein>
    <recommendedName>
        <fullName evidence="2">PB1-like domain-containing protein</fullName>
    </recommendedName>
</protein>
<sequence length="175" mass="20035">MSECLVTPMFYHGGNFKKDSEGFLSYMHGKVHRWPPMDVDLINYFDLVALFKELGYVEFKTIYWCDMTASDMESGRHAIHGDKEINELREDFNKNRHTDEFYIYFDHPVDLPEVIGKGVGEDVVISSDDISLKSSSFSSDDGYKSTEDEAYKPPLPGYESDDSGSDDSLNKKKNK</sequence>
<dbReference type="EMBL" id="SDMP01000016">
    <property type="protein sequence ID" value="RYR04294.1"/>
    <property type="molecule type" value="Genomic_DNA"/>
</dbReference>
<evidence type="ECO:0000256" key="1">
    <source>
        <dbReference type="SAM" id="MobiDB-lite"/>
    </source>
</evidence>
<evidence type="ECO:0000259" key="2">
    <source>
        <dbReference type="Pfam" id="PF26130"/>
    </source>
</evidence>
<organism evidence="3 4">
    <name type="scientific">Arachis hypogaea</name>
    <name type="common">Peanut</name>
    <dbReference type="NCBI Taxonomy" id="3818"/>
    <lineage>
        <taxon>Eukaryota</taxon>
        <taxon>Viridiplantae</taxon>
        <taxon>Streptophyta</taxon>
        <taxon>Embryophyta</taxon>
        <taxon>Tracheophyta</taxon>
        <taxon>Spermatophyta</taxon>
        <taxon>Magnoliopsida</taxon>
        <taxon>eudicotyledons</taxon>
        <taxon>Gunneridae</taxon>
        <taxon>Pentapetalae</taxon>
        <taxon>rosids</taxon>
        <taxon>fabids</taxon>
        <taxon>Fabales</taxon>
        <taxon>Fabaceae</taxon>
        <taxon>Papilionoideae</taxon>
        <taxon>50 kb inversion clade</taxon>
        <taxon>dalbergioids sensu lato</taxon>
        <taxon>Dalbergieae</taxon>
        <taxon>Pterocarpus clade</taxon>
        <taxon>Arachis</taxon>
    </lineage>
</organism>